<dbReference type="AlphaFoldDB" id="A0A0H3D2W4"/>
<dbReference type="PANTHER" id="PTHR40050">
    <property type="entry name" value="INNER SPORE COAT PROTEIN H"/>
    <property type="match status" value="1"/>
</dbReference>
<dbReference type="KEGG" id="amd:AMED_2761"/>
<evidence type="ECO:0000256" key="1">
    <source>
        <dbReference type="SAM" id="MobiDB-lite"/>
    </source>
</evidence>
<reference evidence="2 3" key="1">
    <citation type="journal article" date="2010" name="Cell Res.">
        <title>Complete genome sequence of the rifamycin SV-producing Amycolatopsis mediterranei U32 revealed its genetic characteristics in phylogeny and metabolism.</title>
        <authorList>
            <person name="Zhao W."/>
            <person name="Zhong Y."/>
            <person name="Yuan H."/>
            <person name="Wang J."/>
            <person name="Zheng H."/>
            <person name="Wang Y."/>
            <person name="Cen X."/>
            <person name="Xu F."/>
            <person name="Bai J."/>
            <person name="Han X."/>
            <person name="Lu G."/>
            <person name="Zhu Y."/>
            <person name="Shao Z."/>
            <person name="Yan H."/>
            <person name="Li C."/>
            <person name="Peng N."/>
            <person name="Zhang Z."/>
            <person name="Zhang Y."/>
            <person name="Lin W."/>
            <person name="Fan Y."/>
            <person name="Qin Z."/>
            <person name="Hu Y."/>
            <person name="Zhu B."/>
            <person name="Wang S."/>
            <person name="Ding X."/>
            <person name="Zhao G.P."/>
        </authorList>
    </citation>
    <scope>NUCLEOTIDE SEQUENCE [LARGE SCALE GENOMIC DNA]</scope>
    <source>
        <strain evidence="3">U-32</strain>
    </source>
</reference>
<sequence>MGSQEQQALDSLYAIDNVLTIDITMPPADWDAVRTEQPAGGVCNFDWTGGSRYTWRQATSVELSGTKFPARTALPGVGIKKKSFCGSINSGKPCLHLDFGKFLDANKEPVRKLIGSRYLTLNNSVQDLSYLRQLLGYKLFELAGLPYSRGNYAQVRVNGVPIGQGEAGVDSPGVFVNVEPVMPRYIERNFGHLNGNLYELEHQDDFVAERFPFIGVEPLSKFDDKADLRFAIDHIAANGLAGASEVFDLDQFAKLYAMEFFLKHWDGYTRNTNNTYVYNDVDAVAQPGVDDIDFKLIPWGLDQTLQPDRHFRLDTVGLLAKLVRDDAGRRAQVVDQIHAYRETVFGFRTQQEVLRPWLDGMGTLLAGLGVPDVPTQLTAVRKQLRLATSAGYLCGGLPGTAGAYVRDDVTNECLHASGSEAIPATAEEPGGGEVVHRLRPANIDDTDLWCFAPLGAGQSVGSKASGRPLHATTTTSSQGHPLLCTRVADNATHAEEFSVTPVDPVGDAFAFSGWFTLTSIRTGLGAAFGTDPTAAGKPRVHQDPGPSKLYFS</sequence>
<dbReference type="RefSeq" id="WP_013224629.1">
    <property type="nucleotide sequence ID" value="NC_014318.1"/>
</dbReference>
<dbReference type="InterPro" id="IPR014867">
    <property type="entry name" value="Spore_coat_CotH_CotH2/3/7"/>
</dbReference>
<dbReference type="EMBL" id="CP002000">
    <property type="protein sequence ID" value="ADJ44556.1"/>
    <property type="molecule type" value="Genomic_DNA"/>
</dbReference>
<proteinExistence type="predicted"/>
<accession>A0A0H3D2W4</accession>
<dbReference type="eggNOG" id="COG5337">
    <property type="taxonomic scope" value="Bacteria"/>
</dbReference>
<name>A0A0H3D2W4_AMYMU</name>
<organism evidence="2 3">
    <name type="scientific">Amycolatopsis mediterranei (strain U-32)</name>
    <dbReference type="NCBI Taxonomy" id="749927"/>
    <lineage>
        <taxon>Bacteria</taxon>
        <taxon>Bacillati</taxon>
        <taxon>Actinomycetota</taxon>
        <taxon>Actinomycetes</taxon>
        <taxon>Pseudonocardiales</taxon>
        <taxon>Pseudonocardiaceae</taxon>
        <taxon>Amycolatopsis</taxon>
    </lineage>
</organism>
<dbReference type="PATRIC" id="fig|749927.5.peg.2851"/>
<dbReference type="HOGENOM" id="CLU_036372_0_0_11"/>
<dbReference type="OrthoDB" id="258535at2"/>
<evidence type="ECO:0000313" key="3">
    <source>
        <dbReference type="Proteomes" id="UP000000328"/>
    </source>
</evidence>
<feature type="region of interest" description="Disordered" evidence="1">
    <location>
        <begin position="529"/>
        <end position="552"/>
    </location>
</feature>
<dbReference type="GeneID" id="92870538"/>
<dbReference type="Proteomes" id="UP000000328">
    <property type="component" value="Chromosome"/>
</dbReference>
<dbReference type="Pfam" id="PF08757">
    <property type="entry name" value="CotH"/>
    <property type="match status" value="1"/>
</dbReference>
<dbReference type="PANTHER" id="PTHR40050:SF1">
    <property type="entry name" value="INNER SPORE COAT PROTEIN H"/>
    <property type="match status" value="1"/>
</dbReference>
<gene>
    <name evidence="2" type="ordered locus">AMED_2761</name>
</gene>
<evidence type="ECO:0000313" key="2">
    <source>
        <dbReference type="EMBL" id="ADJ44556.1"/>
    </source>
</evidence>
<protein>
    <submittedName>
        <fullName evidence="2">CotH-like protein</fullName>
    </submittedName>
</protein>